<accession>A0ABV8XWM2</accession>
<comment type="caution">
    <text evidence="8">The sequence shown here is derived from an EMBL/GenBank/DDBJ whole genome shotgun (WGS) entry which is preliminary data.</text>
</comment>
<evidence type="ECO:0000259" key="7">
    <source>
        <dbReference type="Pfam" id="PF05154"/>
    </source>
</evidence>
<evidence type="ECO:0000256" key="1">
    <source>
        <dbReference type="ARBA" id="ARBA00004141"/>
    </source>
</evidence>
<name>A0ABV8XWM2_9MICC</name>
<feature type="region of interest" description="Disordered" evidence="5">
    <location>
        <begin position="1"/>
        <end position="23"/>
    </location>
</feature>
<dbReference type="InterPro" id="IPR007829">
    <property type="entry name" value="TM2"/>
</dbReference>
<gene>
    <name evidence="8" type="ORF">ACFO0K_09850</name>
</gene>
<evidence type="ECO:0000313" key="8">
    <source>
        <dbReference type="EMBL" id="MFC4429984.1"/>
    </source>
</evidence>
<evidence type="ECO:0000256" key="5">
    <source>
        <dbReference type="SAM" id="MobiDB-lite"/>
    </source>
</evidence>
<evidence type="ECO:0000256" key="3">
    <source>
        <dbReference type="ARBA" id="ARBA00022989"/>
    </source>
</evidence>
<comment type="subcellular location">
    <subcellularLocation>
        <location evidence="1">Membrane</location>
        <topology evidence="1">Multi-pass membrane protein</topology>
    </subcellularLocation>
</comment>
<evidence type="ECO:0000256" key="6">
    <source>
        <dbReference type="SAM" id="Phobius"/>
    </source>
</evidence>
<sequence>MNTTPTNPDATTPDATTSARPPIVHPSGHYNMPAVHDQGAVHSAQVAYDNEKKNPTIAYLLWWFTGIFGGHRFYTGDIGMALGMLFTLGGLGIWAVIDVFLIGNRVKELNRAEWSRIAAHYGVRA</sequence>
<proteinExistence type="predicted"/>
<organism evidence="8 9">
    <name type="scientific">Citricoccus alkalitolerans</name>
    <dbReference type="NCBI Taxonomy" id="246603"/>
    <lineage>
        <taxon>Bacteria</taxon>
        <taxon>Bacillati</taxon>
        <taxon>Actinomycetota</taxon>
        <taxon>Actinomycetes</taxon>
        <taxon>Micrococcales</taxon>
        <taxon>Micrococcaceae</taxon>
        <taxon>Citricoccus</taxon>
    </lineage>
</organism>
<feature type="compositionally biased region" description="Low complexity" evidence="5">
    <location>
        <begin position="1"/>
        <end position="17"/>
    </location>
</feature>
<dbReference type="PANTHER" id="PTHR21016:SF25">
    <property type="entry name" value="TM2 DOMAIN-CONTAINING PROTEIN DDB_G0277895-RELATED"/>
    <property type="match status" value="1"/>
</dbReference>
<reference evidence="9" key="1">
    <citation type="journal article" date="2019" name="Int. J. Syst. Evol. Microbiol.">
        <title>The Global Catalogue of Microorganisms (GCM) 10K type strain sequencing project: providing services to taxonomists for standard genome sequencing and annotation.</title>
        <authorList>
            <consortium name="The Broad Institute Genomics Platform"/>
            <consortium name="The Broad Institute Genome Sequencing Center for Infectious Disease"/>
            <person name="Wu L."/>
            <person name="Ma J."/>
        </authorList>
    </citation>
    <scope>NUCLEOTIDE SEQUENCE [LARGE SCALE GENOMIC DNA]</scope>
    <source>
        <strain evidence="9">CGMCC 1.12125</strain>
    </source>
</reference>
<dbReference type="RefSeq" id="WP_344227244.1">
    <property type="nucleotide sequence ID" value="NZ_BAAALH010000001.1"/>
</dbReference>
<feature type="transmembrane region" description="Helical" evidence="6">
    <location>
        <begin position="57"/>
        <end position="74"/>
    </location>
</feature>
<keyword evidence="9" id="KW-1185">Reference proteome</keyword>
<feature type="transmembrane region" description="Helical" evidence="6">
    <location>
        <begin position="80"/>
        <end position="101"/>
    </location>
</feature>
<dbReference type="InterPro" id="IPR050932">
    <property type="entry name" value="TM2D1-3-like"/>
</dbReference>
<dbReference type="EMBL" id="JBHSEN010000002">
    <property type="protein sequence ID" value="MFC4429984.1"/>
    <property type="molecule type" value="Genomic_DNA"/>
</dbReference>
<dbReference type="PANTHER" id="PTHR21016">
    <property type="entry name" value="BETA-AMYLOID BINDING PROTEIN-RELATED"/>
    <property type="match status" value="1"/>
</dbReference>
<keyword evidence="3 6" id="KW-1133">Transmembrane helix</keyword>
<evidence type="ECO:0000313" key="9">
    <source>
        <dbReference type="Proteomes" id="UP001595965"/>
    </source>
</evidence>
<keyword evidence="4 6" id="KW-0472">Membrane</keyword>
<dbReference type="Pfam" id="PF05154">
    <property type="entry name" value="TM2"/>
    <property type="match status" value="1"/>
</dbReference>
<dbReference type="Proteomes" id="UP001595965">
    <property type="component" value="Unassembled WGS sequence"/>
</dbReference>
<keyword evidence="2 6" id="KW-0812">Transmembrane</keyword>
<protein>
    <submittedName>
        <fullName evidence="8">TM2 domain-containing protein</fullName>
    </submittedName>
</protein>
<evidence type="ECO:0000256" key="2">
    <source>
        <dbReference type="ARBA" id="ARBA00022692"/>
    </source>
</evidence>
<evidence type="ECO:0000256" key="4">
    <source>
        <dbReference type="ARBA" id="ARBA00023136"/>
    </source>
</evidence>
<feature type="domain" description="TM2" evidence="7">
    <location>
        <begin position="52"/>
        <end position="100"/>
    </location>
</feature>